<protein>
    <recommendedName>
        <fullName evidence="2">Mor transcription activator domain-containing protein</fullName>
    </recommendedName>
</protein>
<dbReference type="EMBL" id="FLUP01000001">
    <property type="protein sequence ID" value="SBW10101.1"/>
    <property type="molecule type" value="Genomic_DNA"/>
</dbReference>
<organism evidence="1">
    <name type="scientific">uncultured Desulfovibrio sp</name>
    <dbReference type="NCBI Taxonomy" id="167968"/>
    <lineage>
        <taxon>Bacteria</taxon>
        <taxon>Pseudomonadati</taxon>
        <taxon>Thermodesulfobacteriota</taxon>
        <taxon>Desulfovibrionia</taxon>
        <taxon>Desulfovibrionales</taxon>
        <taxon>Desulfovibrionaceae</taxon>
        <taxon>Desulfovibrio</taxon>
        <taxon>environmental samples</taxon>
    </lineage>
</organism>
<proteinExistence type="predicted"/>
<gene>
    <name evidence="1" type="ORF">KM92DES2_12887</name>
</gene>
<sequence>MARVWISYGELVDIIGADMAKTLCITRGGVYIYVPKIESTDTELAKIVGIPALRALIAVYGGEVIVVPNHRKGTPRKGDIIKMLDAGASAREIAIRLDVTQRYVEHVSTVSRPKAKQASLFE</sequence>
<reference evidence="1" key="1">
    <citation type="submission" date="2016-04" db="EMBL/GenBank/DDBJ databases">
        <authorList>
            <person name="Evans L.H."/>
            <person name="Alamgir A."/>
            <person name="Owens N."/>
            <person name="Weber N.D."/>
            <person name="Virtaneva K."/>
            <person name="Barbian K."/>
            <person name="Babar A."/>
            <person name="Rosenke K."/>
        </authorList>
    </citation>
    <scope>NUCLEOTIDE SEQUENCE</scope>
    <source>
        <strain evidence="1">92-2</strain>
    </source>
</reference>
<evidence type="ECO:0000313" key="1">
    <source>
        <dbReference type="EMBL" id="SBW10101.1"/>
    </source>
</evidence>
<dbReference type="InterPro" id="IPR009057">
    <property type="entry name" value="Homeodomain-like_sf"/>
</dbReference>
<dbReference type="RefSeq" id="WP_296936975.1">
    <property type="nucleotide sequence ID" value="NZ_LT598928.1"/>
</dbReference>
<evidence type="ECO:0008006" key="2">
    <source>
        <dbReference type="Google" id="ProtNLM"/>
    </source>
</evidence>
<dbReference type="SUPFAM" id="SSF46689">
    <property type="entry name" value="Homeodomain-like"/>
    <property type="match status" value="1"/>
</dbReference>
<accession>A0A212KEN5</accession>
<name>A0A212KEN5_9BACT</name>
<dbReference type="AlphaFoldDB" id="A0A212KEN5"/>